<reference evidence="1" key="1">
    <citation type="submission" date="2022-04" db="EMBL/GenBank/DDBJ databases">
        <title>Roseomonas acroporae sp. nov., isolated from coral Acropora digitifera.</title>
        <authorList>
            <person name="Sun H."/>
        </authorList>
    </citation>
    <scope>NUCLEOTIDE SEQUENCE</scope>
    <source>
        <strain evidence="1">NAR14</strain>
    </source>
</reference>
<comment type="caution">
    <text evidence="1">The sequence shown here is derived from an EMBL/GenBank/DDBJ whole genome shotgun (WGS) entry which is preliminary data.</text>
</comment>
<keyword evidence="2" id="KW-1185">Reference proteome</keyword>
<dbReference type="RefSeq" id="WP_248669641.1">
    <property type="nucleotide sequence ID" value="NZ_JALPRX010000133.1"/>
</dbReference>
<proteinExistence type="predicted"/>
<protein>
    <submittedName>
        <fullName evidence="1">Chaperone modulator CbpM</fullName>
    </submittedName>
</protein>
<dbReference type="Gene3D" id="1.10.1660.10">
    <property type="match status" value="1"/>
</dbReference>
<organism evidence="1 2">
    <name type="scientific">Roseomonas acroporae</name>
    <dbReference type="NCBI Taxonomy" id="2937791"/>
    <lineage>
        <taxon>Bacteria</taxon>
        <taxon>Pseudomonadati</taxon>
        <taxon>Pseudomonadota</taxon>
        <taxon>Alphaproteobacteria</taxon>
        <taxon>Acetobacterales</taxon>
        <taxon>Roseomonadaceae</taxon>
        <taxon>Roseomonas</taxon>
    </lineage>
</organism>
<dbReference type="EMBL" id="JALPRX010000133">
    <property type="protein sequence ID" value="MCK8787592.1"/>
    <property type="molecule type" value="Genomic_DNA"/>
</dbReference>
<sequence length="104" mass="11775">MIALEALLRLVAGLRASEIEGWIAQGWVRPSRGADGFAFSEIDVARVRLIVELRDEMEVGEEAMPVVLSLLDRLYAERRRMRRLCEAIERAGVAERLRAEVLPD</sequence>
<dbReference type="Proteomes" id="UP001139516">
    <property type="component" value="Unassembled WGS sequence"/>
</dbReference>
<dbReference type="AlphaFoldDB" id="A0A9X1YFA0"/>
<accession>A0A9X1YFA0</accession>
<evidence type="ECO:0000313" key="1">
    <source>
        <dbReference type="EMBL" id="MCK8787592.1"/>
    </source>
</evidence>
<name>A0A9X1YFA0_9PROT</name>
<evidence type="ECO:0000313" key="2">
    <source>
        <dbReference type="Proteomes" id="UP001139516"/>
    </source>
</evidence>
<gene>
    <name evidence="1" type="ORF">M0638_24810</name>
</gene>